<dbReference type="AlphaFoldDB" id="A0AAD5K6X1"/>
<keyword evidence="2" id="KW-1185">Reference proteome</keyword>
<reference evidence="1" key="2">
    <citation type="submission" date="2023-02" db="EMBL/GenBank/DDBJ databases">
        <authorList>
            <consortium name="DOE Joint Genome Institute"/>
            <person name="Mondo S.J."/>
            <person name="Chang Y."/>
            <person name="Wang Y."/>
            <person name="Ahrendt S."/>
            <person name="Andreopoulos W."/>
            <person name="Barry K."/>
            <person name="Beard J."/>
            <person name="Benny G.L."/>
            <person name="Blankenship S."/>
            <person name="Bonito G."/>
            <person name="Cuomo C."/>
            <person name="Desiro A."/>
            <person name="Gervers K.A."/>
            <person name="Hundley H."/>
            <person name="Kuo A."/>
            <person name="LaButti K."/>
            <person name="Lang B.F."/>
            <person name="Lipzen A."/>
            <person name="O'Donnell K."/>
            <person name="Pangilinan J."/>
            <person name="Reynolds N."/>
            <person name="Sandor L."/>
            <person name="Smith M.W."/>
            <person name="Tsang A."/>
            <person name="Grigoriev I.V."/>
            <person name="Stajich J.E."/>
            <person name="Spatafora J.W."/>
        </authorList>
    </citation>
    <scope>NUCLEOTIDE SEQUENCE</scope>
    <source>
        <strain evidence="1">RSA 2281</strain>
    </source>
</reference>
<proteinExistence type="predicted"/>
<evidence type="ECO:0000313" key="1">
    <source>
        <dbReference type="EMBL" id="KAI9258841.1"/>
    </source>
</evidence>
<reference evidence="1" key="1">
    <citation type="journal article" date="2022" name="IScience">
        <title>Evolution of zygomycete secretomes and the origins of terrestrial fungal ecologies.</title>
        <authorList>
            <person name="Chang Y."/>
            <person name="Wang Y."/>
            <person name="Mondo S."/>
            <person name="Ahrendt S."/>
            <person name="Andreopoulos W."/>
            <person name="Barry K."/>
            <person name="Beard J."/>
            <person name="Benny G.L."/>
            <person name="Blankenship S."/>
            <person name="Bonito G."/>
            <person name="Cuomo C."/>
            <person name="Desiro A."/>
            <person name="Gervers K.A."/>
            <person name="Hundley H."/>
            <person name="Kuo A."/>
            <person name="LaButti K."/>
            <person name="Lang B.F."/>
            <person name="Lipzen A."/>
            <person name="O'Donnell K."/>
            <person name="Pangilinan J."/>
            <person name="Reynolds N."/>
            <person name="Sandor L."/>
            <person name="Smith M.E."/>
            <person name="Tsang A."/>
            <person name="Grigoriev I.V."/>
            <person name="Stajich J.E."/>
            <person name="Spatafora J.W."/>
        </authorList>
    </citation>
    <scope>NUCLEOTIDE SEQUENCE</scope>
    <source>
        <strain evidence="1">RSA 2281</strain>
    </source>
</reference>
<dbReference type="EMBL" id="JAIXMP010000018">
    <property type="protein sequence ID" value="KAI9258841.1"/>
    <property type="molecule type" value="Genomic_DNA"/>
</dbReference>
<evidence type="ECO:0000313" key="2">
    <source>
        <dbReference type="Proteomes" id="UP001209540"/>
    </source>
</evidence>
<protein>
    <submittedName>
        <fullName evidence="1">Uncharacterized protein</fullName>
    </submittedName>
</protein>
<organism evidence="1 2">
    <name type="scientific">Phascolomyces articulosus</name>
    <dbReference type="NCBI Taxonomy" id="60185"/>
    <lineage>
        <taxon>Eukaryota</taxon>
        <taxon>Fungi</taxon>
        <taxon>Fungi incertae sedis</taxon>
        <taxon>Mucoromycota</taxon>
        <taxon>Mucoromycotina</taxon>
        <taxon>Mucoromycetes</taxon>
        <taxon>Mucorales</taxon>
        <taxon>Lichtheimiaceae</taxon>
        <taxon>Phascolomyces</taxon>
    </lineage>
</organism>
<sequence length="152" mass="17333">MTSWTNNNNHHRHLIPVSSSSAVVVPLKVLNLLYNSEFIDCNVLTRIYRLQHITLIPDIIIYNNNEIITHNEYTQTLSSIHTRYTSKSVEEILYVAYVEGSTNLTEIFQKSSHLSYASSESIPSSDRYLLFESGSTPIDLPPTFGSMDHKKD</sequence>
<name>A0AAD5K6X1_9FUNG</name>
<accession>A0AAD5K6X1</accession>
<gene>
    <name evidence="1" type="ORF">BDA99DRAFT_538766</name>
</gene>
<dbReference type="Proteomes" id="UP001209540">
    <property type="component" value="Unassembled WGS sequence"/>
</dbReference>
<comment type="caution">
    <text evidence="1">The sequence shown here is derived from an EMBL/GenBank/DDBJ whole genome shotgun (WGS) entry which is preliminary data.</text>
</comment>